<sequence length="249" mass="27754">MSTIEVKHVSVHYDGIVALEDISFKVSQGKIIGLIGPNGAGKSTLMKVLLGLVKYSGEVSILGKPVDKQRKEIAYVPQRSAIDWDFPVRVIDVVKMGRFVHIPWYKRLGKTDKDRAMEALHQVGMEEFANRQIGELSGGQQQRVFIARAIAQDAETFFLDEPFVGIDVTSEEIIVNLLRDLKHQGKTIVVIHHDLSKVESYFDELLLLNRKLIGSGEVEDVFSEENLKAAYVGNMAVVHGKSDVMVVNP</sequence>
<dbReference type="SMART" id="SM00382">
    <property type="entry name" value="AAA"/>
    <property type="match status" value="1"/>
</dbReference>
<dbReference type="KEGG" id="psua:FLK61_29595"/>
<dbReference type="Pfam" id="PF00005">
    <property type="entry name" value="ABC_tran"/>
    <property type="match status" value="1"/>
</dbReference>
<dbReference type="FunFam" id="3.40.50.300:FF:000134">
    <property type="entry name" value="Iron-enterobactin ABC transporter ATP-binding protein"/>
    <property type="match status" value="1"/>
</dbReference>
<dbReference type="InterPro" id="IPR027417">
    <property type="entry name" value="P-loop_NTPase"/>
</dbReference>
<evidence type="ECO:0000259" key="5">
    <source>
        <dbReference type="PROSITE" id="PS50893"/>
    </source>
</evidence>
<keyword evidence="2" id="KW-0813">Transport</keyword>
<comment type="similarity">
    <text evidence="1">Belongs to the ABC transporter superfamily.</text>
</comment>
<protein>
    <submittedName>
        <fullName evidence="6">Metal ABC transporter ATP-binding protein</fullName>
    </submittedName>
</protein>
<dbReference type="PANTHER" id="PTHR42734:SF5">
    <property type="entry name" value="IRON TRANSPORT SYSTEM ATP-BINDING PROTEIN HI_0361-RELATED"/>
    <property type="match status" value="1"/>
</dbReference>
<dbReference type="AlphaFoldDB" id="A0A859FC03"/>
<dbReference type="PROSITE" id="PS50893">
    <property type="entry name" value="ABC_TRANSPORTER_2"/>
    <property type="match status" value="1"/>
</dbReference>
<evidence type="ECO:0000313" key="7">
    <source>
        <dbReference type="Proteomes" id="UP000318138"/>
    </source>
</evidence>
<dbReference type="GO" id="GO:0016887">
    <property type="term" value="F:ATP hydrolysis activity"/>
    <property type="evidence" value="ECO:0007669"/>
    <property type="project" value="InterPro"/>
</dbReference>
<dbReference type="RefSeq" id="WP_176008919.1">
    <property type="nucleotide sequence ID" value="NZ_CP041372.2"/>
</dbReference>
<dbReference type="InterPro" id="IPR003439">
    <property type="entry name" value="ABC_transporter-like_ATP-bd"/>
</dbReference>
<evidence type="ECO:0000256" key="1">
    <source>
        <dbReference type="ARBA" id="ARBA00005417"/>
    </source>
</evidence>
<dbReference type="InterPro" id="IPR050153">
    <property type="entry name" value="Metal_Ion_Import_ABC"/>
</dbReference>
<dbReference type="InterPro" id="IPR003593">
    <property type="entry name" value="AAA+_ATPase"/>
</dbReference>
<evidence type="ECO:0000256" key="4">
    <source>
        <dbReference type="ARBA" id="ARBA00022840"/>
    </source>
</evidence>
<dbReference type="Proteomes" id="UP000318138">
    <property type="component" value="Chromosome"/>
</dbReference>
<accession>A0A859FC03</accession>
<keyword evidence="4 6" id="KW-0067">ATP-binding</keyword>
<keyword evidence="7" id="KW-1185">Reference proteome</keyword>
<dbReference type="CDD" id="cd03235">
    <property type="entry name" value="ABC_Metallic_Cations"/>
    <property type="match status" value="1"/>
</dbReference>
<dbReference type="PROSITE" id="PS00211">
    <property type="entry name" value="ABC_TRANSPORTER_1"/>
    <property type="match status" value="1"/>
</dbReference>
<evidence type="ECO:0000256" key="3">
    <source>
        <dbReference type="ARBA" id="ARBA00022741"/>
    </source>
</evidence>
<evidence type="ECO:0000256" key="2">
    <source>
        <dbReference type="ARBA" id="ARBA00022448"/>
    </source>
</evidence>
<proteinExistence type="inferred from homology"/>
<dbReference type="Gene3D" id="3.40.50.300">
    <property type="entry name" value="P-loop containing nucleotide triphosphate hydrolases"/>
    <property type="match status" value="1"/>
</dbReference>
<dbReference type="InterPro" id="IPR017871">
    <property type="entry name" value="ABC_transporter-like_CS"/>
</dbReference>
<evidence type="ECO:0000313" key="6">
    <source>
        <dbReference type="EMBL" id="QKS70883.1"/>
    </source>
</evidence>
<dbReference type="PANTHER" id="PTHR42734">
    <property type="entry name" value="METAL TRANSPORT SYSTEM ATP-BINDING PROTEIN TM_0124-RELATED"/>
    <property type="match status" value="1"/>
</dbReference>
<dbReference type="SUPFAM" id="SSF52540">
    <property type="entry name" value="P-loop containing nucleoside triphosphate hydrolases"/>
    <property type="match status" value="1"/>
</dbReference>
<feature type="domain" description="ABC transporter" evidence="5">
    <location>
        <begin position="4"/>
        <end position="235"/>
    </location>
</feature>
<dbReference type="EMBL" id="CP041372">
    <property type="protein sequence ID" value="QKS70883.1"/>
    <property type="molecule type" value="Genomic_DNA"/>
</dbReference>
<gene>
    <name evidence="6" type="ORF">FLK61_29595</name>
</gene>
<dbReference type="GO" id="GO:0005524">
    <property type="term" value="F:ATP binding"/>
    <property type="evidence" value="ECO:0007669"/>
    <property type="project" value="UniProtKB-KW"/>
</dbReference>
<name>A0A859FC03_9BACI</name>
<reference evidence="7" key="1">
    <citation type="submission" date="2019-07" db="EMBL/GenBank/DDBJ databases">
        <title>Bacillus alkalisoli sp. nov. isolated from saline soil.</title>
        <authorList>
            <person name="Sun J.-Q."/>
            <person name="Xu L."/>
        </authorList>
    </citation>
    <scope>NUCLEOTIDE SEQUENCE [LARGE SCALE GENOMIC DNA]</scope>
    <source>
        <strain evidence="7">M4U3P1</strain>
    </source>
</reference>
<organism evidence="6 7">
    <name type="scientific">Paenalkalicoccus suaedae</name>
    <dbReference type="NCBI Taxonomy" id="2592382"/>
    <lineage>
        <taxon>Bacteria</taxon>
        <taxon>Bacillati</taxon>
        <taxon>Bacillota</taxon>
        <taxon>Bacilli</taxon>
        <taxon>Bacillales</taxon>
        <taxon>Bacillaceae</taxon>
        <taxon>Paenalkalicoccus</taxon>
    </lineage>
</organism>
<keyword evidence="3" id="KW-0547">Nucleotide-binding</keyword>